<keyword evidence="5" id="KW-0560">Oxidoreductase</keyword>
<reference evidence="10" key="1">
    <citation type="submission" date="2023-03" db="EMBL/GenBank/DDBJ databases">
        <title>Selenobaculum gbiensis gen. nov. sp. nov., a new bacterium isolated from the gut microbiota of IBD patient.</title>
        <authorList>
            <person name="Yeo S."/>
            <person name="Park H."/>
            <person name="Huh C.S."/>
        </authorList>
    </citation>
    <scope>NUCLEOTIDE SEQUENCE</scope>
    <source>
        <strain evidence="10">ICN-92133</strain>
    </source>
</reference>
<dbReference type="EMBL" id="CP120678">
    <property type="protein sequence ID" value="WIW70851.1"/>
    <property type="molecule type" value="Genomic_DNA"/>
</dbReference>
<feature type="transmembrane region" description="Helical" evidence="8">
    <location>
        <begin position="434"/>
        <end position="464"/>
    </location>
</feature>
<evidence type="ECO:0000256" key="3">
    <source>
        <dbReference type="ARBA" id="ARBA00022692"/>
    </source>
</evidence>
<feature type="transmembrane region" description="Helical" evidence="8">
    <location>
        <begin position="116"/>
        <end position="134"/>
    </location>
</feature>
<proteinExistence type="predicted"/>
<dbReference type="GO" id="GO:0005886">
    <property type="term" value="C:plasma membrane"/>
    <property type="evidence" value="ECO:0007669"/>
    <property type="project" value="UniProtKB-SubCell"/>
</dbReference>
<keyword evidence="11" id="KW-1185">Reference proteome</keyword>
<keyword evidence="2" id="KW-1003">Cell membrane</keyword>
<dbReference type="PRINTS" id="PR01437">
    <property type="entry name" value="NUOXDRDTASE4"/>
</dbReference>
<dbReference type="GO" id="GO:0016491">
    <property type="term" value="F:oxidoreductase activity"/>
    <property type="evidence" value="ECO:0007669"/>
    <property type="project" value="UniProtKB-KW"/>
</dbReference>
<keyword evidence="4 8" id="KW-1133">Transmembrane helix</keyword>
<evidence type="ECO:0000259" key="9">
    <source>
        <dbReference type="Pfam" id="PF00361"/>
    </source>
</evidence>
<keyword evidence="3 7" id="KW-0812">Transmembrane</keyword>
<evidence type="ECO:0000313" key="10">
    <source>
        <dbReference type="EMBL" id="WIW70851.1"/>
    </source>
</evidence>
<feature type="transmembrane region" description="Helical" evidence="8">
    <location>
        <begin position="217"/>
        <end position="238"/>
    </location>
</feature>
<evidence type="ECO:0000256" key="8">
    <source>
        <dbReference type="SAM" id="Phobius"/>
    </source>
</evidence>
<dbReference type="AlphaFoldDB" id="A0A9Y2AJA2"/>
<feature type="transmembrane region" description="Helical" evidence="8">
    <location>
        <begin position="485"/>
        <end position="514"/>
    </location>
</feature>
<organism evidence="10 11">
    <name type="scientific">Selenobaculum gibii</name>
    <dbReference type="NCBI Taxonomy" id="3054208"/>
    <lineage>
        <taxon>Bacteria</taxon>
        <taxon>Bacillati</taxon>
        <taxon>Bacillota</taxon>
        <taxon>Negativicutes</taxon>
        <taxon>Selenomonadales</taxon>
        <taxon>Selenomonadaceae</taxon>
        <taxon>Selenobaculum</taxon>
    </lineage>
</organism>
<dbReference type="PANTHER" id="PTHR42682:SF3">
    <property type="entry name" value="FORMATE HYDROGENLYASE SUBUNIT 3-RELATED"/>
    <property type="match status" value="1"/>
</dbReference>
<sequence length="676" mass="74466">MALQDFYLTIFQMSVVCFVMGGIFPFVFNRYQQLANTIANACTFFGGVLTTALSMKVLRSGVPIDIDGWRIVGSIGMNFHFDALSAFFLLVIGVMSTIVPFYAFGYAQKYFKSKRAGWLGGLVNIFILSLVGVVGVDNSLTFMIFWEFMALTSFLLVMFDHEQAKVRSGGYMYVVMTHIGSVFLTFSFLTLYYYTGSVNFADYHQIGESLPSFTKNAIFVMCLLGFGTKMGVFPLQVWLPRAYPVTPSSAVALMSSAMIKTAVYALIRVTFDFLGTGPSWWGILMMMIGAITAIFCILLAVIQNDMKRFLAYSSAENLGIIFVGVGATLFFQSQEQMLLAALAMLASLYHVLNHSVFKALMFMGAGAVAEKAGTCNVNQLGGLIHRMPWTSAFVLIGGMSLASLPPFCGFISEWGLLQSLLHMVFDSTGAWVKLFASIVIAILGLSGAFCVVAVVKNFGMGFLAKPRSKSAAEAKEVGVGMRVGMGVLAGISLFLGMFPGTVLPIINAVVHTYFNELVLGWEMVLFIPFKDNHFQALSIGLLGIAVITIIALIMLALVIKYGKSEYEIEDTWNCGTIHQVQMQYTGTSFSHPILLIYKRIMGLTRQVEIDQVYEYYPKKIGHQLDISARLADNVYKPSVGILVKVFKKIKMIQNGNLQAYLSYMVAALIITLLWIG</sequence>
<dbReference type="GO" id="GO:0008137">
    <property type="term" value="F:NADH dehydrogenase (ubiquinone) activity"/>
    <property type="evidence" value="ECO:0007669"/>
    <property type="project" value="InterPro"/>
</dbReference>
<evidence type="ECO:0000256" key="2">
    <source>
        <dbReference type="ARBA" id="ARBA00022475"/>
    </source>
</evidence>
<feature type="transmembrane region" description="Helical" evidence="8">
    <location>
        <begin position="83"/>
        <end position="104"/>
    </location>
</feature>
<feature type="transmembrane region" description="Helical" evidence="8">
    <location>
        <begin position="657"/>
        <end position="675"/>
    </location>
</feature>
<feature type="domain" description="NADH:quinone oxidoreductase/Mrp antiporter transmembrane" evidence="9">
    <location>
        <begin position="138"/>
        <end position="423"/>
    </location>
</feature>
<dbReference type="InterPro" id="IPR003918">
    <property type="entry name" value="NADH_UbQ_OxRdtase"/>
</dbReference>
<feature type="transmembrane region" description="Helical" evidence="8">
    <location>
        <begin position="279"/>
        <end position="302"/>
    </location>
</feature>
<accession>A0A9Y2AJA2</accession>
<feature type="transmembrane region" description="Helical" evidence="8">
    <location>
        <begin position="250"/>
        <end position="267"/>
    </location>
</feature>
<dbReference type="InterPro" id="IPR052175">
    <property type="entry name" value="ComplexI-like_HydComp"/>
</dbReference>
<feature type="transmembrane region" description="Helical" evidence="8">
    <location>
        <begin position="534"/>
        <end position="559"/>
    </location>
</feature>
<evidence type="ECO:0000256" key="5">
    <source>
        <dbReference type="ARBA" id="ARBA00023002"/>
    </source>
</evidence>
<feature type="transmembrane region" description="Helical" evidence="8">
    <location>
        <begin position="6"/>
        <end position="27"/>
    </location>
</feature>
<dbReference type="GO" id="GO:0042773">
    <property type="term" value="P:ATP synthesis coupled electron transport"/>
    <property type="evidence" value="ECO:0007669"/>
    <property type="project" value="InterPro"/>
</dbReference>
<dbReference type="KEGG" id="sgbi:P3F81_00570"/>
<keyword evidence="6 8" id="KW-0472">Membrane</keyword>
<name>A0A9Y2AJA2_9FIRM</name>
<evidence type="ECO:0000256" key="7">
    <source>
        <dbReference type="RuleBase" id="RU000320"/>
    </source>
</evidence>
<evidence type="ECO:0000313" key="11">
    <source>
        <dbReference type="Proteomes" id="UP001243623"/>
    </source>
</evidence>
<feature type="transmembrane region" description="Helical" evidence="8">
    <location>
        <begin position="309"/>
        <end position="331"/>
    </location>
</feature>
<protein>
    <submittedName>
        <fullName evidence="10">Proton-conducting transporter membrane subunit</fullName>
    </submittedName>
</protein>
<comment type="subcellular location">
    <subcellularLocation>
        <location evidence="1">Cell membrane</location>
        <topology evidence="1">Multi-pass membrane protein</topology>
    </subcellularLocation>
    <subcellularLocation>
        <location evidence="7">Membrane</location>
        <topology evidence="7">Multi-pass membrane protein</topology>
    </subcellularLocation>
</comment>
<dbReference type="InterPro" id="IPR001750">
    <property type="entry name" value="ND/Mrp_TM"/>
</dbReference>
<feature type="transmembrane region" description="Helical" evidence="8">
    <location>
        <begin position="392"/>
        <end position="414"/>
    </location>
</feature>
<feature type="transmembrane region" description="Helical" evidence="8">
    <location>
        <begin position="34"/>
        <end position="53"/>
    </location>
</feature>
<feature type="transmembrane region" description="Helical" evidence="8">
    <location>
        <begin position="140"/>
        <end position="159"/>
    </location>
</feature>
<dbReference type="RefSeq" id="WP_147667363.1">
    <property type="nucleotide sequence ID" value="NZ_CP120678.1"/>
</dbReference>
<dbReference type="Pfam" id="PF00361">
    <property type="entry name" value="Proton_antipo_M"/>
    <property type="match status" value="1"/>
</dbReference>
<feature type="transmembrane region" description="Helical" evidence="8">
    <location>
        <begin position="171"/>
        <end position="194"/>
    </location>
</feature>
<evidence type="ECO:0000256" key="4">
    <source>
        <dbReference type="ARBA" id="ARBA00022989"/>
    </source>
</evidence>
<evidence type="ECO:0000256" key="6">
    <source>
        <dbReference type="ARBA" id="ARBA00023136"/>
    </source>
</evidence>
<evidence type="ECO:0000256" key="1">
    <source>
        <dbReference type="ARBA" id="ARBA00004651"/>
    </source>
</evidence>
<dbReference type="Proteomes" id="UP001243623">
    <property type="component" value="Chromosome"/>
</dbReference>
<feature type="transmembrane region" description="Helical" evidence="8">
    <location>
        <begin position="337"/>
        <end position="357"/>
    </location>
</feature>
<dbReference type="PANTHER" id="PTHR42682">
    <property type="entry name" value="HYDROGENASE-4 COMPONENT F"/>
    <property type="match status" value="1"/>
</dbReference>
<gene>
    <name evidence="10" type="ORF">P3F81_00570</name>
</gene>